<evidence type="ECO:0000256" key="1">
    <source>
        <dbReference type="SAM" id="MobiDB-lite"/>
    </source>
</evidence>
<gene>
    <name evidence="2" type="ORF">DFH08DRAFT_819746</name>
</gene>
<proteinExistence type="predicted"/>
<feature type="compositionally biased region" description="Low complexity" evidence="1">
    <location>
        <begin position="28"/>
        <end position="40"/>
    </location>
</feature>
<reference evidence="2" key="1">
    <citation type="submission" date="2023-03" db="EMBL/GenBank/DDBJ databases">
        <title>Massive genome expansion in bonnet fungi (Mycena s.s.) driven by repeated elements and novel gene families across ecological guilds.</title>
        <authorList>
            <consortium name="Lawrence Berkeley National Laboratory"/>
            <person name="Harder C.B."/>
            <person name="Miyauchi S."/>
            <person name="Viragh M."/>
            <person name="Kuo A."/>
            <person name="Thoen E."/>
            <person name="Andreopoulos B."/>
            <person name="Lu D."/>
            <person name="Skrede I."/>
            <person name="Drula E."/>
            <person name="Henrissat B."/>
            <person name="Morin E."/>
            <person name="Kohler A."/>
            <person name="Barry K."/>
            <person name="LaButti K."/>
            <person name="Morin E."/>
            <person name="Salamov A."/>
            <person name="Lipzen A."/>
            <person name="Mereny Z."/>
            <person name="Hegedus B."/>
            <person name="Baldrian P."/>
            <person name="Stursova M."/>
            <person name="Weitz H."/>
            <person name="Taylor A."/>
            <person name="Grigoriev I.V."/>
            <person name="Nagy L.G."/>
            <person name="Martin F."/>
            <person name="Kauserud H."/>
        </authorList>
    </citation>
    <scope>NUCLEOTIDE SEQUENCE</scope>
    <source>
        <strain evidence="2">CBHHK002</strain>
    </source>
</reference>
<organism evidence="2 3">
    <name type="scientific">Mycena albidolilacea</name>
    <dbReference type="NCBI Taxonomy" id="1033008"/>
    <lineage>
        <taxon>Eukaryota</taxon>
        <taxon>Fungi</taxon>
        <taxon>Dikarya</taxon>
        <taxon>Basidiomycota</taxon>
        <taxon>Agaricomycotina</taxon>
        <taxon>Agaricomycetes</taxon>
        <taxon>Agaricomycetidae</taxon>
        <taxon>Agaricales</taxon>
        <taxon>Marasmiineae</taxon>
        <taxon>Mycenaceae</taxon>
        <taxon>Mycena</taxon>
    </lineage>
</organism>
<sequence>MSAPSYYYSHLATPSTPNRPCPAPSAAPPAYTTGAPSTPSRRQAAPSTPSTPSFRQASPIPMIGHGTSSHPPASTVYYAVGGGAIVHSDLTSALAQLTAMSSRGPAELLTTEDARQATHFASGFPCAEAALTSQAERASDMWLGHDPPDWTHLSDMARHCRRDHLLLEPRKVLCILDGLAEDSDAEEF</sequence>
<protein>
    <submittedName>
        <fullName evidence="2">Uncharacterized protein</fullName>
    </submittedName>
</protein>
<dbReference type="Proteomes" id="UP001218218">
    <property type="component" value="Unassembled WGS sequence"/>
</dbReference>
<evidence type="ECO:0000313" key="2">
    <source>
        <dbReference type="EMBL" id="KAJ7318465.1"/>
    </source>
</evidence>
<comment type="caution">
    <text evidence="2">The sequence shown here is derived from an EMBL/GenBank/DDBJ whole genome shotgun (WGS) entry which is preliminary data.</text>
</comment>
<dbReference type="EMBL" id="JARIHO010000057">
    <property type="protein sequence ID" value="KAJ7318465.1"/>
    <property type="molecule type" value="Genomic_DNA"/>
</dbReference>
<accession>A0AAD6ZDP7</accession>
<name>A0AAD6ZDP7_9AGAR</name>
<feature type="region of interest" description="Disordered" evidence="1">
    <location>
        <begin position="1"/>
        <end position="68"/>
    </location>
</feature>
<evidence type="ECO:0000313" key="3">
    <source>
        <dbReference type="Proteomes" id="UP001218218"/>
    </source>
</evidence>
<feature type="compositionally biased region" description="Pro residues" evidence="1">
    <location>
        <begin position="17"/>
        <end position="27"/>
    </location>
</feature>
<keyword evidence="3" id="KW-1185">Reference proteome</keyword>
<dbReference type="AlphaFoldDB" id="A0AAD6ZDP7"/>
<feature type="compositionally biased region" description="Polar residues" evidence="1">
    <location>
        <begin position="45"/>
        <end position="56"/>
    </location>
</feature>